<dbReference type="InterPro" id="IPR049373">
    <property type="entry name" value="TyrDC_C"/>
</dbReference>
<evidence type="ECO:0000313" key="6">
    <source>
        <dbReference type="EMBL" id="TQV71686.1"/>
    </source>
</evidence>
<dbReference type="AlphaFoldDB" id="A0A545T399"/>
<comment type="caution">
    <text evidence="6">The sequence shown here is derived from an EMBL/GenBank/DDBJ whole genome shotgun (WGS) entry which is preliminary data.</text>
</comment>
<evidence type="ECO:0000256" key="1">
    <source>
        <dbReference type="ARBA" id="ARBA00001933"/>
    </source>
</evidence>
<dbReference type="Pfam" id="PF21391">
    <property type="entry name" value="tyr_de_CO2_C"/>
    <property type="match status" value="1"/>
</dbReference>
<keyword evidence="3" id="KW-0456">Lyase</keyword>
<feature type="domain" description="L-tyrosine decarboxylase C-terminal" evidence="4">
    <location>
        <begin position="515"/>
        <end position="659"/>
    </location>
</feature>
<gene>
    <name evidence="5" type="ORF">FLL45_21215</name>
    <name evidence="6" type="ORF">FLL45_21295</name>
</gene>
<dbReference type="Gene3D" id="3.40.640.10">
    <property type="entry name" value="Type I PLP-dependent aspartate aminotransferase-like (Major domain)"/>
    <property type="match status" value="1"/>
</dbReference>
<dbReference type="EMBL" id="VIKR01000006">
    <property type="protein sequence ID" value="TQV71671.1"/>
    <property type="molecule type" value="Genomic_DNA"/>
</dbReference>
<organism evidence="6 7">
    <name type="scientific">Aliikangiella marina</name>
    <dbReference type="NCBI Taxonomy" id="1712262"/>
    <lineage>
        <taxon>Bacteria</taxon>
        <taxon>Pseudomonadati</taxon>
        <taxon>Pseudomonadota</taxon>
        <taxon>Gammaproteobacteria</taxon>
        <taxon>Oceanospirillales</taxon>
        <taxon>Pleioneaceae</taxon>
        <taxon>Aliikangiella</taxon>
    </lineage>
</organism>
<reference evidence="6 7" key="1">
    <citation type="submission" date="2019-06" db="EMBL/GenBank/DDBJ databases">
        <title>Draft genome of Aliikangiella marina GYP-15.</title>
        <authorList>
            <person name="Wang G."/>
        </authorList>
    </citation>
    <scope>NUCLEOTIDE SEQUENCE [LARGE SCALE GENOMIC DNA]</scope>
    <source>
        <strain evidence="6 7">GYP-15</strain>
    </source>
</reference>
<accession>A0A545T399</accession>
<dbReference type="PANTHER" id="PTHR42735:SF4">
    <property type="entry name" value="PYRIDOXAL PHOSPHATE-DEPENDENT DECARBOXYLASE FAMILY PROTEIN"/>
    <property type="match status" value="1"/>
</dbReference>
<evidence type="ECO:0000256" key="2">
    <source>
        <dbReference type="ARBA" id="ARBA00022898"/>
    </source>
</evidence>
<dbReference type="InterPro" id="IPR015424">
    <property type="entry name" value="PyrdxlP-dep_Trfase"/>
</dbReference>
<proteinExistence type="predicted"/>
<evidence type="ECO:0000256" key="3">
    <source>
        <dbReference type="ARBA" id="ARBA00023239"/>
    </source>
</evidence>
<name>A0A545T399_9GAMM</name>
<evidence type="ECO:0000313" key="7">
    <source>
        <dbReference type="Proteomes" id="UP000317839"/>
    </source>
</evidence>
<keyword evidence="2" id="KW-0663">Pyridoxal phosphate</keyword>
<protein>
    <submittedName>
        <fullName evidence="6">Pyridoxal-dependent decarboxylase</fullName>
    </submittedName>
</protein>
<keyword evidence="7" id="KW-1185">Reference proteome</keyword>
<dbReference type="PANTHER" id="PTHR42735">
    <property type="match status" value="1"/>
</dbReference>
<dbReference type="InterPro" id="IPR050477">
    <property type="entry name" value="GrpII_AminoAcid_Decarb"/>
</dbReference>
<dbReference type="OrthoDB" id="9803665at2"/>
<evidence type="ECO:0000313" key="5">
    <source>
        <dbReference type="EMBL" id="TQV71671.1"/>
    </source>
</evidence>
<evidence type="ECO:0000259" key="4">
    <source>
        <dbReference type="Pfam" id="PF21391"/>
    </source>
</evidence>
<sequence>MGQSMSQPQVDAEQTIQQDLSFFSPFFIGAHGENSDVLEELLVEFVRDHVYWRRNFHPEDIRPISPQMTHSSDYQDAIARLREELLSLTSNLKRTVPIYSPRYLGHMASDLMLPALLAQLVTTIYNPNNSFNEVGETTINMELEVGNQFAKLFGFNTDPQRYPCAWGHLTSGGTDANYESLWNFRAVKYYPVALVESLRKADLSIEINDQKLKSPNDYTPWELVNFSIEEVLEFRRLIFQSIKQRYGDITFKRFSQLVEDNRLEALGPAQFFAQNYRYHQPVVLVPATAYPFWQKAMRLLGLGSASLVEIPLTGTMRMDENELERILEKLRTQNIPVLAVVGVLGTLDFGTIDPIHKIVEIRDKLALEGLSFYIHIDASCGAYVNSLFTDQEGNKVSRDQVANQLKYFPSESVYDAFTALSEVDSITVSPHSFGYLPQGIGGFIARNRDVVRLLNSSQQDPLINSKDLDMLSLSRYILDGTKPGANAASAYITHKVLPLNHEYFGRIIKQTIAAAEYLYDKLSHLKKELKDVAILDVPFEPDTNLIVVSINPNGNVLLDKMNLFMEKLVEKLSHNPLHSVQTNEFLSSCSHLALQNLTEVERLGLFKKFSLDDQDALYNPEQKLHLLRHTLMNPWISSNNNGTNYLDDYCRYLKSAITDTLAQI</sequence>
<dbReference type="SUPFAM" id="SSF53383">
    <property type="entry name" value="PLP-dependent transferases"/>
    <property type="match status" value="1"/>
</dbReference>
<dbReference type="Proteomes" id="UP000317839">
    <property type="component" value="Unassembled WGS sequence"/>
</dbReference>
<dbReference type="EMBL" id="VIKR01000006">
    <property type="protein sequence ID" value="TQV71686.1"/>
    <property type="molecule type" value="Genomic_DNA"/>
</dbReference>
<comment type="cofactor">
    <cofactor evidence="1">
        <name>pyridoxal 5'-phosphate</name>
        <dbReference type="ChEBI" id="CHEBI:597326"/>
    </cofactor>
</comment>
<dbReference type="InterPro" id="IPR015421">
    <property type="entry name" value="PyrdxlP-dep_Trfase_major"/>
</dbReference>